<evidence type="ECO:0000313" key="2">
    <source>
        <dbReference type="Proteomes" id="UP000015106"/>
    </source>
</evidence>
<keyword evidence="2" id="KW-1185">Reference proteome</keyword>
<organism evidence="1 2">
    <name type="scientific">Triticum urartu</name>
    <name type="common">Red wild einkorn</name>
    <name type="synonym">Crithodium urartu</name>
    <dbReference type="NCBI Taxonomy" id="4572"/>
    <lineage>
        <taxon>Eukaryota</taxon>
        <taxon>Viridiplantae</taxon>
        <taxon>Streptophyta</taxon>
        <taxon>Embryophyta</taxon>
        <taxon>Tracheophyta</taxon>
        <taxon>Spermatophyta</taxon>
        <taxon>Magnoliopsida</taxon>
        <taxon>Liliopsida</taxon>
        <taxon>Poales</taxon>
        <taxon>Poaceae</taxon>
        <taxon>BOP clade</taxon>
        <taxon>Pooideae</taxon>
        <taxon>Triticodae</taxon>
        <taxon>Triticeae</taxon>
        <taxon>Triticinae</taxon>
        <taxon>Triticum</taxon>
    </lineage>
</organism>
<dbReference type="Proteomes" id="UP000015106">
    <property type="component" value="Chromosome 4"/>
</dbReference>
<reference evidence="2" key="1">
    <citation type="journal article" date="2013" name="Nature">
        <title>Draft genome of the wheat A-genome progenitor Triticum urartu.</title>
        <authorList>
            <person name="Ling H.Q."/>
            <person name="Zhao S."/>
            <person name="Liu D."/>
            <person name="Wang J."/>
            <person name="Sun H."/>
            <person name="Zhang C."/>
            <person name="Fan H."/>
            <person name="Li D."/>
            <person name="Dong L."/>
            <person name="Tao Y."/>
            <person name="Gao C."/>
            <person name="Wu H."/>
            <person name="Li Y."/>
            <person name="Cui Y."/>
            <person name="Guo X."/>
            <person name="Zheng S."/>
            <person name="Wang B."/>
            <person name="Yu K."/>
            <person name="Liang Q."/>
            <person name="Yang W."/>
            <person name="Lou X."/>
            <person name="Chen J."/>
            <person name="Feng M."/>
            <person name="Jian J."/>
            <person name="Zhang X."/>
            <person name="Luo G."/>
            <person name="Jiang Y."/>
            <person name="Liu J."/>
            <person name="Wang Z."/>
            <person name="Sha Y."/>
            <person name="Zhang B."/>
            <person name="Wu H."/>
            <person name="Tang D."/>
            <person name="Shen Q."/>
            <person name="Xue P."/>
            <person name="Zou S."/>
            <person name="Wang X."/>
            <person name="Liu X."/>
            <person name="Wang F."/>
            <person name="Yang Y."/>
            <person name="An X."/>
            <person name="Dong Z."/>
            <person name="Zhang K."/>
            <person name="Zhang X."/>
            <person name="Luo M.C."/>
            <person name="Dvorak J."/>
            <person name="Tong Y."/>
            <person name="Wang J."/>
            <person name="Yang H."/>
            <person name="Li Z."/>
            <person name="Wang D."/>
            <person name="Zhang A."/>
            <person name="Wang J."/>
        </authorList>
    </citation>
    <scope>NUCLEOTIDE SEQUENCE</scope>
    <source>
        <strain evidence="2">cv. G1812</strain>
    </source>
</reference>
<dbReference type="Gramene" id="TuG1812G0400001883.01.T07">
    <property type="protein sequence ID" value="TuG1812G0400001883.01.T07"/>
    <property type="gene ID" value="TuG1812G0400001883.01"/>
</dbReference>
<dbReference type="EnsemblPlants" id="TuG1812G0400001883.01.T07">
    <property type="protein sequence ID" value="TuG1812G0400001883.01.T07"/>
    <property type="gene ID" value="TuG1812G0400001883.01"/>
</dbReference>
<proteinExistence type="predicted"/>
<name>A0A8R7U815_TRIUA</name>
<evidence type="ECO:0000313" key="1">
    <source>
        <dbReference type="EnsemblPlants" id="TuG1812G0400001883.01.T07"/>
    </source>
</evidence>
<protein>
    <submittedName>
        <fullName evidence="1">Uncharacterized protein</fullName>
    </submittedName>
</protein>
<reference evidence="1" key="2">
    <citation type="submission" date="2018-03" db="EMBL/GenBank/DDBJ databases">
        <title>The Triticum urartu genome reveals the dynamic nature of wheat genome evolution.</title>
        <authorList>
            <person name="Ling H."/>
            <person name="Ma B."/>
            <person name="Shi X."/>
            <person name="Liu H."/>
            <person name="Dong L."/>
            <person name="Sun H."/>
            <person name="Cao Y."/>
            <person name="Gao Q."/>
            <person name="Zheng S."/>
            <person name="Li Y."/>
            <person name="Yu Y."/>
            <person name="Du H."/>
            <person name="Qi M."/>
            <person name="Li Y."/>
            <person name="Yu H."/>
            <person name="Cui Y."/>
            <person name="Wang N."/>
            <person name="Chen C."/>
            <person name="Wu H."/>
            <person name="Zhao Y."/>
            <person name="Zhang J."/>
            <person name="Li Y."/>
            <person name="Zhou W."/>
            <person name="Zhang B."/>
            <person name="Hu W."/>
            <person name="Eijk M."/>
            <person name="Tang J."/>
            <person name="Witsenboer H."/>
            <person name="Zhao S."/>
            <person name="Li Z."/>
            <person name="Zhang A."/>
            <person name="Wang D."/>
            <person name="Liang C."/>
        </authorList>
    </citation>
    <scope>NUCLEOTIDE SEQUENCE [LARGE SCALE GENOMIC DNA]</scope>
    <source>
        <strain evidence="1">cv. G1812</strain>
    </source>
</reference>
<dbReference type="AlphaFoldDB" id="A0A8R7U815"/>
<reference evidence="1" key="3">
    <citation type="submission" date="2022-06" db="UniProtKB">
        <authorList>
            <consortium name="EnsemblPlants"/>
        </authorList>
    </citation>
    <scope>IDENTIFICATION</scope>
</reference>
<sequence length="115" mass="12901">MIVPRAPCSRSGLNLPYQGSFVEAAATLWKEGQGKTCLRYLVVWNMSSLELGTCSHMPCSKSESVRVRALFYARVCVCFGSGASPWMLKTMRSTYLFFMKFSQVSNMRAKRAGPR</sequence>
<accession>A0A8R7U815</accession>